<proteinExistence type="predicted"/>
<feature type="region of interest" description="Disordered" evidence="1">
    <location>
        <begin position="33"/>
        <end position="84"/>
    </location>
</feature>
<feature type="domain" description="SAM-like" evidence="3">
    <location>
        <begin position="777"/>
        <end position="843"/>
    </location>
</feature>
<dbReference type="EMBL" id="CP086354">
    <property type="protein sequence ID" value="UNI13405.1"/>
    <property type="molecule type" value="Genomic_DNA"/>
</dbReference>
<keyword evidence="5" id="KW-1185">Reference proteome</keyword>
<dbReference type="AlphaFoldDB" id="A0A9Q8Q5J8"/>
<reference evidence="4" key="1">
    <citation type="submission" date="2021-11" db="EMBL/GenBank/DDBJ databases">
        <title>Purpureocillium_takamizusanense_genome.</title>
        <authorList>
            <person name="Nguyen N.-H."/>
        </authorList>
    </citation>
    <scope>NUCLEOTIDE SEQUENCE</scope>
    <source>
        <strain evidence="4">PT3</strain>
    </source>
</reference>
<name>A0A9Q8Q5J8_9HYPO</name>
<organism evidence="4 5">
    <name type="scientific">Purpureocillium takamizusanense</name>
    <dbReference type="NCBI Taxonomy" id="2060973"/>
    <lineage>
        <taxon>Eukaryota</taxon>
        <taxon>Fungi</taxon>
        <taxon>Dikarya</taxon>
        <taxon>Ascomycota</taxon>
        <taxon>Pezizomycotina</taxon>
        <taxon>Sordariomycetes</taxon>
        <taxon>Hypocreomycetidae</taxon>
        <taxon>Hypocreales</taxon>
        <taxon>Ophiocordycipitaceae</taxon>
        <taxon>Purpureocillium</taxon>
    </lineage>
</organism>
<dbReference type="Pfam" id="PF23394">
    <property type="entry name" value="DUF7102"/>
    <property type="match status" value="1"/>
</dbReference>
<feature type="domain" description="DUF7102" evidence="2">
    <location>
        <begin position="602"/>
        <end position="763"/>
    </location>
</feature>
<evidence type="ECO:0000259" key="3">
    <source>
        <dbReference type="Pfam" id="PF23395"/>
    </source>
</evidence>
<dbReference type="InterPro" id="IPR057559">
    <property type="entry name" value="SAM_6"/>
</dbReference>
<evidence type="ECO:0000313" key="5">
    <source>
        <dbReference type="Proteomes" id="UP000829364"/>
    </source>
</evidence>
<feature type="compositionally biased region" description="Polar residues" evidence="1">
    <location>
        <begin position="33"/>
        <end position="46"/>
    </location>
</feature>
<dbReference type="KEGG" id="ptkz:JDV02_000153"/>
<accession>A0A9Q8Q5J8</accession>
<dbReference type="Proteomes" id="UP000829364">
    <property type="component" value="Chromosome 1"/>
</dbReference>
<dbReference type="RefSeq" id="XP_047836886.1">
    <property type="nucleotide sequence ID" value="XM_047980928.1"/>
</dbReference>
<dbReference type="GeneID" id="72062120"/>
<evidence type="ECO:0000256" key="1">
    <source>
        <dbReference type="SAM" id="MobiDB-lite"/>
    </source>
</evidence>
<dbReference type="InterPro" id="IPR055528">
    <property type="entry name" value="DUF7102"/>
</dbReference>
<feature type="region of interest" description="Disordered" evidence="1">
    <location>
        <begin position="549"/>
        <end position="593"/>
    </location>
</feature>
<gene>
    <name evidence="4" type="ORF">JDV02_000153</name>
</gene>
<evidence type="ECO:0000313" key="4">
    <source>
        <dbReference type="EMBL" id="UNI13405.1"/>
    </source>
</evidence>
<feature type="compositionally biased region" description="Polar residues" evidence="1">
    <location>
        <begin position="550"/>
        <end position="579"/>
    </location>
</feature>
<dbReference type="OrthoDB" id="3647246at2759"/>
<dbReference type="Pfam" id="PF23395">
    <property type="entry name" value="SAM_6"/>
    <property type="match status" value="1"/>
</dbReference>
<evidence type="ECO:0000259" key="2">
    <source>
        <dbReference type="Pfam" id="PF23394"/>
    </source>
</evidence>
<sequence>MGSVTEMESAYEYGRCSGCFRNHQLPPFSLRSHTASIQSSTTTPESQGHDHEPNLRTWSIPRPNIQPDSAPDGQSDAPNLTPRAPPILPRFCTVKNVTLPVDDLDLGSLPESDFAEYARSVASVRTCLLREAWLPLCPVAVENDESLAFPAASTSSHLVLQQQLADEAIEAAADAMTPINPNMGLSLPPGRPICITPPLSPVSSSEPASPFIPGPDGSIVDLVSEASSPVPPLVQQLQSQLRYGGLDSDVAAPPTTVTTSPLLTCLDYELGQTSIADLIVDVPLSAVNSDPPSANETLTAIRLPVMPDSSDSTSHEEICDKYFDDALVTFLDSRRSELSAILDHEQLCSYDTNSRIPVPSVDTETPEAQGPFDTWTARQHLSKLLVGSYALMGHLVTSISQTALLDSELRWNPLPRGVGKLSLHEELTQASASQQDDFLEDRPWIQVLTMRDSIRIKATEDPEPELSDVSEPATDDTLACHTTETDIRQLPLDISRAVPQQPTGFPTVGHGEIVDDNCPRSLHAEDISSTARLLNDFIALRGVKRRRLSGSKTLGQGPTRQAAQPQLSATRHRQQSVPQHQKEPRRAPQPVFEIPDQKGPCIVSLTLDRSIIRQLETYLPPELLVDRDFSLLGADRPFPEAGTQGQYDCLAAIDADVCLTPTMGLIATSLVKVRQKPLPGSQGRAPLRDRIYNASLKYETLIVLVSESNMAGEFSGSLSPSDLASYADFARFANSLCTRVPTFLVPGANGTLAQWILAFLCHCSTGTASLANVITLEESPWELFFRRAGLNAMSAQIISKSLLAEYGNSGLAEFLDLPMQMKIAKYGTVLGGHKALARCSRLLGRSWL</sequence>
<protein>
    <submittedName>
        <fullName evidence="4">Uncharacterized protein</fullName>
    </submittedName>
</protein>